<dbReference type="InterPro" id="IPR045851">
    <property type="entry name" value="AMP-bd_C_sf"/>
</dbReference>
<evidence type="ECO:0000259" key="3">
    <source>
        <dbReference type="Pfam" id="PF00501"/>
    </source>
</evidence>
<dbReference type="Gene3D" id="3.40.50.12780">
    <property type="entry name" value="N-terminal domain of ligase-like"/>
    <property type="match status" value="1"/>
</dbReference>
<dbReference type="EMBL" id="JAFLNC010000004">
    <property type="protein sequence ID" value="MBO0334733.1"/>
    <property type="molecule type" value="Genomic_DNA"/>
</dbReference>
<dbReference type="InterPro" id="IPR025110">
    <property type="entry name" value="AMP-bd_C"/>
</dbReference>
<feature type="domain" description="AMP-dependent synthetase/ligase" evidence="3">
    <location>
        <begin position="34"/>
        <end position="375"/>
    </location>
</feature>
<protein>
    <submittedName>
        <fullName evidence="5">AMP-binding protein</fullName>
    </submittedName>
</protein>
<feature type="domain" description="AMP-binding enzyme C-terminal" evidence="4">
    <location>
        <begin position="436"/>
        <end position="511"/>
    </location>
</feature>
<keyword evidence="2" id="KW-0436">Ligase</keyword>
<dbReference type="PANTHER" id="PTHR43201:SF5">
    <property type="entry name" value="MEDIUM-CHAIN ACYL-COA LIGASE ACSF2, MITOCHONDRIAL"/>
    <property type="match status" value="1"/>
</dbReference>
<reference evidence="5 6" key="1">
    <citation type="submission" date="2021-03" db="EMBL/GenBank/DDBJ databases">
        <title>Sneathiella sp. CAU 1612 isolated from Kang Won-do.</title>
        <authorList>
            <person name="Kim W."/>
        </authorList>
    </citation>
    <scope>NUCLEOTIDE SEQUENCE [LARGE SCALE GENOMIC DNA]</scope>
    <source>
        <strain evidence="5 6">CAU 1612</strain>
    </source>
</reference>
<name>A0ABS3F8P5_9PROT</name>
<dbReference type="PROSITE" id="PS00455">
    <property type="entry name" value="AMP_BINDING"/>
    <property type="match status" value="1"/>
</dbReference>
<dbReference type="Pfam" id="PF00501">
    <property type="entry name" value="AMP-binding"/>
    <property type="match status" value="1"/>
</dbReference>
<evidence type="ECO:0000313" key="5">
    <source>
        <dbReference type="EMBL" id="MBO0334733.1"/>
    </source>
</evidence>
<sequence>MPLTSSPGQPFPDPRIPARDQCVLRHILDRLADEVPEQDFAWFEGEETWSYRRTQQEALRTASGLQKLNVNRGDRVVVWLPNSSLMLRCWFGINYIGAVYVPINTAYRGGLLEHVIKNSDAKVLITHVDLIDRLKGIDLANLETVVVVGGSAEMEQLTVFSIDALGSPGDVPEPLDRLIDPWELQSIIYTSGTTGPSKGVLSSYLHLYTMTTSLNKMLSSEDRRLINLPLFHAGGTSSVYGMLTKGGAIALVDSFKTDQFWDTVRRSGTTCVTLLGAMTSFLNKAPYSPDDQSHSLKTVIMVPLSEDVTAFRKRFGVDVYTAFNMTEISGQLISERNPSKVGSCGKVRPGAEVRLVDSNDCEVPVGTIGEMIVRDDKPWGLNHGYNNNPSATADAWRNGWFHTGDLFTRDENGNFFFVDRAKDAIRRRGENISSFEVENEVTAYANVREAAAVGVPSPLGEDEVLVVVAPVPGCTIDPENLIEFLRPRMAHFMIPRYIRVLEDLPKTPTQKVQKHLLRQEGVTADTWDREQAGIHVKREKIGDLT</sequence>
<gene>
    <name evidence="5" type="ORF">J0X12_13990</name>
</gene>
<dbReference type="InterPro" id="IPR020845">
    <property type="entry name" value="AMP-binding_CS"/>
</dbReference>
<evidence type="ECO:0000256" key="1">
    <source>
        <dbReference type="ARBA" id="ARBA00006432"/>
    </source>
</evidence>
<evidence type="ECO:0000259" key="4">
    <source>
        <dbReference type="Pfam" id="PF13193"/>
    </source>
</evidence>
<evidence type="ECO:0000256" key="2">
    <source>
        <dbReference type="ARBA" id="ARBA00022598"/>
    </source>
</evidence>
<comment type="similarity">
    <text evidence="1">Belongs to the ATP-dependent AMP-binding enzyme family.</text>
</comment>
<proteinExistence type="inferred from homology"/>
<dbReference type="RefSeq" id="WP_207046839.1">
    <property type="nucleotide sequence ID" value="NZ_JAFLNC010000004.1"/>
</dbReference>
<dbReference type="InterPro" id="IPR042099">
    <property type="entry name" value="ANL_N_sf"/>
</dbReference>
<dbReference type="InterPro" id="IPR000873">
    <property type="entry name" value="AMP-dep_synth/lig_dom"/>
</dbReference>
<dbReference type="Pfam" id="PF13193">
    <property type="entry name" value="AMP-binding_C"/>
    <property type="match status" value="1"/>
</dbReference>
<comment type="caution">
    <text evidence="5">The sequence shown here is derived from an EMBL/GenBank/DDBJ whole genome shotgun (WGS) entry which is preliminary data.</text>
</comment>
<dbReference type="PANTHER" id="PTHR43201">
    <property type="entry name" value="ACYL-COA SYNTHETASE"/>
    <property type="match status" value="1"/>
</dbReference>
<dbReference type="Proteomes" id="UP000664761">
    <property type="component" value="Unassembled WGS sequence"/>
</dbReference>
<keyword evidence="6" id="KW-1185">Reference proteome</keyword>
<evidence type="ECO:0000313" key="6">
    <source>
        <dbReference type="Proteomes" id="UP000664761"/>
    </source>
</evidence>
<dbReference type="SUPFAM" id="SSF56801">
    <property type="entry name" value="Acetyl-CoA synthetase-like"/>
    <property type="match status" value="1"/>
</dbReference>
<organism evidence="5 6">
    <name type="scientific">Sneathiella sedimenti</name>
    <dbReference type="NCBI Taxonomy" id="2816034"/>
    <lineage>
        <taxon>Bacteria</taxon>
        <taxon>Pseudomonadati</taxon>
        <taxon>Pseudomonadota</taxon>
        <taxon>Alphaproteobacteria</taxon>
        <taxon>Sneathiellales</taxon>
        <taxon>Sneathiellaceae</taxon>
        <taxon>Sneathiella</taxon>
    </lineage>
</organism>
<dbReference type="Gene3D" id="3.30.300.30">
    <property type="match status" value="1"/>
</dbReference>
<accession>A0ABS3F8P5</accession>